<proteinExistence type="predicted"/>
<gene>
    <name evidence="3" type="primary">LOC106179528</name>
</gene>
<reference evidence="3" key="1">
    <citation type="submission" date="2025-08" db="UniProtKB">
        <authorList>
            <consortium name="RefSeq"/>
        </authorList>
    </citation>
    <scope>IDENTIFICATION</scope>
    <source>
        <tissue evidence="3">Gonads</tissue>
    </source>
</reference>
<name>A0A1S3K7P6_LINAN</name>
<dbReference type="KEGG" id="lak:106179528"/>
<evidence type="ECO:0000256" key="1">
    <source>
        <dbReference type="SAM" id="SignalP"/>
    </source>
</evidence>
<evidence type="ECO:0000313" key="2">
    <source>
        <dbReference type="Proteomes" id="UP000085678"/>
    </source>
</evidence>
<feature type="chain" id="PRO_5010189810" evidence="1">
    <location>
        <begin position="27"/>
        <end position="156"/>
    </location>
</feature>
<sequence>MEKMTILRAVLLIIIRLAVQVFNLEAKNVTNQHEACLTDQCLRDNICLFNCNVSISPMDPVVLVGSNLTITCELAPRMIPSYNASEVGLCCDCDIPEKRLVIRARDRNPAVSIGDTQVNFTLYSLPDMSEDKAGKVCLCFLGISQSSRTTIFTGCE</sequence>
<protein>
    <submittedName>
        <fullName evidence="3">Uncharacterized protein LOC106179528</fullName>
    </submittedName>
</protein>
<feature type="signal peptide" evidence="1">
    <location>
        <begin position="1"/>
        <end position="26"/>
    </location>
</feature>
<dbReference type="InParanoid" id="A0A1S3K7P6"/>
<dbReference type="AlphaFoldDB" id="A0A1S3K7P6"/>
<accession>A0A1S3K7P6</accession>
<organism evidence="2 3">
    <name type="scientific">Lingula anatina</name>
    <name type="common">Brachiopod</name>
    <name type="synonym">Lingula unguis</name>
    <dbReference type="NCBI Taxonomy" id="7574"/>
    <lineage>
        <taxon>Eukaryota</taxon>
        <taxon>Metazoa</taxon>
        <taxon>Spiralia</taxon>
        <taxon>Lophotrochozoa</taxon>
        <taxon>Brachiopoda</taxon>
        <taxon>Linguliformea</taxon>
        <taxon>Lingulata</taxon>
        <taxon>Lingulida</taxon>
        <taxon>Linguloidea</taxon>
        <taxon>Lingulidae</taxon>
        <taxon>Lingula</taxon>
    </lineage>
</organism>
<keyword evidence="2" id="KW-1185">Reference proteome</keyword>
<dbReference type="GeneID" id="106179528"/>
<dbReference type="Proteomes" id="UP000085678">
    <property type="component" value="Unplaced"/>
</dbReference>
<evidence type="ECO:0000313" key="3">
    <source>
        <dbReference type="RefSeq" id="XP_013418655.1"/>
    </source>
</evidence>
<dbReference type="RefSeq" id="XP_013418655.1">
    <property type="nucleotide sequence ID" value="XM_013563201.1"/>
</dbReference>
<keyword evidence="1" id="KW-0732">Signal</keyword>